<keyword evidence="4" id="KW-1185">Reference proteome</keyword>
<feature type="region of interest" description="Disordered" evidence="1">
    <location>
        <begin position="1"/>
        <end position="21"/>
    </location>
</feature>
<gene>
    <name evidence="2" type="ORF">GPM918_LOCUS4414</name>
    <name evidence="3" type="ORF">SRO942_LOCUS4415</name>
</gene>
<dbReference type="OrthoDB" id="9980752at2759"/>
<dbReference type="AlphaFoldDB" id="A0A813TUE7"/>
<dbReference type="EMBL" id="CAJNOQ010000591">
    <property type="protein sequence ID" value="CAF0818424.1"/>
    <property type="molecule type" value="Genomic_DNA"/>
</dbReference>
<protein>
    <submittedName>
        <fullName evidence="2">Uncharacterized protein</fullName>
    </submittedName>
</protein>
<organism evidence="2 4">
    <name type="scientific">Didymodactylos carnosus</name>
    <dbReference type="NCBI Taxonomy" id="1234261"/>
    <lineage>
        <taxon>Eukaryota</taxon>
        <taxon>Metazoa</taxon>
        <taxon>Spiralia</taxon>
        <taxon>Gnathifera</taxon>
        <taxon>Rotifera</taxon>
        <taxon>Eurotatoria</taxon>
        <taxon>Bdelloidea</taxon>
        <taxon>Philodinida</taxon>
        <taxon>Philodinidae</taxon>
        <taxon>Didymodactylos</taxon>
    </lineage>
</organism>
<accession>A0A813TUE7</accession>
<name>A0A813TUE7_9BILA</name>
<evidence type="ECO:0000313" key="4">
    <source>
        <dbReference type="Proteomes" id="UP000663829"/>
    </source>
</evidence>
<comment type="caution">
    <text evidence="2">The sequence shown here is derived from an EMBL/GenBank/DDBJ whole genome shotgun (WGS) entry which is preliminary data.</text>
</comment>
<dbReference type="EMBL" id="CAJOBC010000591">
    <property type="protein sequence ID" value="CAF3604677.1"/>
    <property type="molecule type" value="Genomic_DNA"/>
</dbReference>
<dbReference type="Proteomes" id="UP000663829">
    <property type="component" value="Unassembled WGS sequence"/>
</dbReference>
<sequence length="512" mass="60215">MESVFSATTSRSSSFCHSRPSSLTPIPKRFRPVEPCRYIDPIDSVPCTSEAFLPCVCCDEYVCLEHMLEHQNLVKVERDKLLEKANETYVKLSAIELVDNRTKLYAPLSKWKIDVTEKLQKIYDEKFHEINQLYEEMGNEFEAKKNKYLTHFNEQLLHQMNKLSNKKDFYPTDLDQFRENLFEFDKHIEDELIIASTSATQSIELQFNHANEFDMRLIRRKQVSVDDLEITLNSPCVRQFKISIGPNNCVPVYDSSMTYMLACYESEIKLYENDKQTVEIKWNNEDRGSVVCTLWSELRHEFLILANNALYAFNCLIQPYHSYKLDQIKQIEGKIMRWLTNVGDNLFINHGLGAYLEHWSITNTTFQLIKRWTIADLYDNDKNEINRIQLNDQQYLAMNVYLEQDDEDVLDFVDISAMTKLRRFRSCYCLMNINSTDNQWLIKHVDLNSNSNKSSLCLIDTMINGDLKKLNLHDDRSSNDVCVCFQLGKNMIVLGKRDFNGYMLMEFYQIKF</sequence>
<dbReference type="Proteomes" id="UP000681722">
    <property type="component" value="Unassembled WGS sequence"/>
</dbReference>
<evidence type="ECO:0000313" key="2">
    <source>
        <dbReference type="EMBL" id="CAF0818424.1"/>
    </source>
</evidence>
<evidence type="ECO:0000313" key="3">
    <source>
        <dbReference type="EMBL" id="CAF3604677.1"/>
    </source>
</evidence>
<evidence type="ECO:0000256" key="1">
    <source>
        <dbReference type="SAM" id="MobiDB-lite"/>
    </source>
</evidence>
<proteinExistence type="predicted"/>
<reference evidence="2" key="1">
    <citation type="submission" date="2021-02" db="EMBL/GenBank/DDBJ databases">
        <authorList>
            <person name="Nowell W R."/>
        </authorList>
    </citation>
    <scope>NUCLEOTIDE SEQUENCE</scope>
</reference>